<reference evidence="11 12" key="1">
    <citation type="submission" date="2017-06" db="EMBL/GenBank/DDBJ databases">
        <title>Genome sequencing of cyanobaciteial culture collection at National Institute for Environmental Studies (NIES).</title>
        <authorList>
            <person name="Hirose Y."/>
            <person name="Shimura Y."/>
            <person name="Fujisawa T."/>
            <person name="Nakamura Y."/>
            <person name="Kawachi M."/>
        </authorList>
    </citation>
    <scope>NUCLEOTIDE SEQUENCE [LARGE SCALE GENOMIC DNA]</scope>
    <source>
        <strain evidence="11 12">NIES-806</strain>
    </source>
</reference>
<evidence type="ECO:0000313" key="12">
    <source>
        <dbReference type="Proteomes" id="UP000218702"/>
    </source>
</evidence>
<name>A0A1Z4V2W2_9CYAN</name>
<evidence type="ECO:0000256" key="7">
    <source>
        <dbReference type="ARBA" id="ARBA00022840"/>
    </source>
</evidence>
<dbReference type="Pfam" id="PF01202">
    <property type="entry name" value="SKI"/>
    <property type="match status" value="1"/>
</dbReference>
<comment type="similarity">
    <text evidence="2 10">Belongs to the gluconokinase GntK/GntV family.</text>
</comment>
<dbReference type="GO" id="GO:0046316">
    <property type="term" value="F:gluconokinase activity"/>
    <property type="evidence" value="ECO:0007669"/>
    <property type="project" value="UniProtKB-EC"/>
</dbReference>
<dbReference type="InterPro" id="IPR006001">
    <property type="entry name" value="Therm_gnt_kin"/>
</dbReference>
<evidence type="ECO:0000256" key="10">
    <source>
        <dbReference type="RuleBase" id="RU363066"/>
    </source>
</evidence>
<keyword evidence="8" id="KW-0311">Gluconate utilization</keyword>
<dbReference type="NCBIfam" id="TIGR01313">
    <property type="entry name" value="therm_gnt_kin"/>
    <property type="match status" value="1"/>
</dbReference>
<dbReference type="GO" id="GO:0005524">
    <property type="term" value="F:ATP binding"/>
    <property type="evidence" value="ECO:0007669"/>
    <property type="project" value="UniProtKB-KW"/>
</dbReference>
<dbReference type="RefSeq" id="WP_096666855.1">
    <property type="nucleotide sequence ID" value="NZ_AP018316.1"/>
</dbReference>
<evidence type="ECO:0000256" key="4">
    <source>
        <dbReference type="ARBA" id="ARBA00022679"/>
    </source>
</evidence>
<evidence type="ECO:0000256" key="8">
    <source>
        <dbReference type="ARBA" id="ARBA00023064"/>
    </source>
</evidence>
<evidence type="ECO:0000256" key="3">
    <source>
        <dbReference type="ARBA" id="ARBA00012054"/>
    </source>
</evidence>
<proteinExistence type="inferred from homology"/>
<comment type="catalytic activity">
    <reaction evidence="9 10">
        <text>D-gluconate + ATP = 6-phospho-D-gluconate + ADP + H(+)</text>
        <dbReference type="Rhea" id="RHEA:19433"/>
        <dbReference type="ChEBI" id="CHEBI:15378"/>
        <dbReference type="ChEBI" id="CHEBI:18391"/>
        <dbReference type="ChEBI" id="CHEBI:30616"/>
        <dbReference type="ChEBI" id="CHEBI:58759"/>
        <dbReference type="ChEBI" id="CHEBI:456216"/>
        <dbReference type="EC" id="2.7.1.12"/>
    </reaction>
</comment>
<dbReference type="EC" id="2.7.1.12" evidence="3 10"/>
<evidence type="ECO:0000256" key="5">
    <source>
        <dbReference type="ARBA" id="ARBA00022741"/>
    </source>
</evidence>
<dbReference type="GO" id="GO:0005737">
    <property type="term" value="C:cytoplasm"/>
    <property type="evidence" value="ECO:0007669"/>
    <property type="project" value="TreeGrafter"/>
</dbReference>
<dbReference type="Proteomes" id="UP000218702">
    <property type="component" value="Chromosome"/>
</dbReference>
<keyword evidence="4 10" id="KW-0808">Transferase</keyword>
<keyword evidence="7 10" id="KW-0067">ATP-binding</keyword>
<evidence type="ECO:0000313" key="11">
    <source>
        <dbReference type="EMBL" id="BAZ85773.1"/>
    </source>
</evidence>
<dbReference type="PANTHER" id="PTHR43442:SF3">
    <property type="entry name" value="GLUCONOKINASE-RELATED"/>
    <property type="match status" value="1"/>
</dbReference>
<comment type="pathway">
    <text evidence="1">Carbohydrate acid metabolism.</text>
</comment>
<keyword evidence="5 10" id="KW-0547">Nucleotide-binding</keyword>
<evidence type="ECO:0000256" key="2">
    <source>
        <dbReference type="ARBA" id="ARBA00008420"/>
    </source>
</evidence>
<dbReference type="GO" id="GO:0019521">
    <property type="term" value="P:D-gluconate metabolic process"/>
    <property type="evidence" value="ECO:0007669"/>
    <property type="project" value="UniProtKB-KW"/>
</dbReference>
<dbReference type="InterPro" id="IPR031322">
    <property type="entry name" value="Shikimate/glucono_kinase"/>
</dbReference>
<evidence type="ECO:0000256" key="1">
    <source>
        <dbReference type="ARBA" id="ARBA00004761"/>
    </source>
</evidence>
<gene>
    <name evidence="11" type="ORF">NIES806_19770</name>
</gene>
<dbReference type="AlphaFoldDB" id="A0A1Z4V2W2"/>
<keyword evidence="12" id="KW-1185">Reference proteome</keyword>
<organism evidence="11 12">
    <name type="scientific">Dolichospermum compactum NIES-806</name>
    <dbReference type="NCBI Taxonomy" id="1973481"/>
    <lineage>
        <taxon>Bacteria</taxon>
        <taxon>Bacillati</taxon>
        <taxon>Cyanobacteriota</taxon>
        <taxon>Cyanophyceae</taxon>
        <taxon>Nostocales</taxon>
        <taxon>Aphanizomenonaceae</taxon>
        <taxon>Dolichospermum</taxon>
        <taxon>Dolichospermum compactum</taxon>
    </lineage>
</organism>
<protein>
    <recommendedName>
        <fullName evidence="3 10">Gluconokinase</fullName>
        <ecNumber evidence="3 10">2.7.1.12</ecNumber>
    </recommendedName>
</protein>
<dbReference type="FunFam" id="3.40.50.300:FF:000522">
    <property type="entry name" value="Gluconokinase"/>
    <property type="match status" value="1"/>
</dbReference>
<dbReference type="PRINTS" id="PR01100">
    <property type="entry name" value="SHIKIMTKNASE"/>
</dbReference>
<evidence type="ECO:0000256" key="6">
    <source>
        <dbReference type="ARBA" id="ARBA00022777"/>
    </source>
</evidence>
<evidence type="ECO:0000256" key="9">
    <source>
        <dbReference type="ARBA" id="ARBA00048090"/>
    </source>
</evidence>
<sequence length="163" mass="18443">MIILLMGVSGAGKTTIGKLLAETLNWELRDADNFHTATNIEKMRLGIPLNDADRKLWLEDLQAAIKNWLQENKNVVLACSALKTSYRQMLMIDSCIQLVYLKGSFDVIENRLKARQNHFMTEKLLKSQFHDLEEPDNCICVDVSEPPEVIVKKIRTGLGVEAS</sequence>
<dbReference type="CDD" id="cd02021">
    <property type="entry name" value="GntK"/>
    <property type="match status" value="1"/>
</dbReference>
<dbReference type="Gene3D" id="3.40.50.300">
    <property type="entry name" value="P-loop containing nucleotide triphosphate hydrolases"/>
    <property type="match status" value="1"/>
</dbReference>
<dbReference type="SUPFAM" id="SSF52540">
    <property type="entry name" value="P-loop containing nucleoside triphosphate hydrolases"/>
    <property type="match status" value="1"/>
</dbReference>
<dbReference type="PANTHER" id="PTHR43442">
    <property type="entry name" value="GLUCONOKINASE-RELATED"/>
    <property type="match status" value="1"/>
</dbReference>
<dbReference type="InterPro" id="IPR027417">
    <property type="entry name" value="P-loop_NTPase"/>
</dbReference>
<dbReference type="OrthoDB" id="9800332at2"/>
<keyword evidence="6 10" id="KW-0418">Kinase</keyword>
<accession>A0A1Z4V2W2</accession>
<dbReference type="KEGG" id="dcm:NIES806_19770"/>
<dbReference type="EMBL" id="AP018316">
    <property type="protein sequence ID" value="BAZ85773.1"/>
    <property type="molecule type" value="Genomic_DNA"/>
</dbReference>